<evidence type="ECO:0000313" key="1">
    <source>
        <dbReference type="EMBL" id="CAK9112886.1"/>
    </source>
</evidence>
<evidence type="ECO:0000313" key="2">
    <source>
        <dbReference type="EMBL" id="CAK9112997.1"/>
    </source>
</evidence>
<dbReference type="EMBL" id="CAXAMM010044051">
    <property type="protein sequence ID" value="CAK9112886.1"/>
    <property type="molecule type" value="Genomic_DNA"/>
</dbReference>
<evidence type="ECO:0000313" key="3">
    <source>
        <dbReference type="Proteomes" id="UP001642464"/>
    </source>
</evidence>
<reference evidence="2 3" key="1">
    <citation type="submission" date="2024-02" db="EMBL/GenBank/DDBJ databases">
        <authorList>
            <person name="Chen Y."/>
            <person name="Shah S."/>
            <person name="Dougan E. K."/>
            <person name="Thang M."/>
            <person name="Chan C."/>
        </authorList>
    </citation>
    <scope>NUCLEOTIDE SEQUENCE [LARGE SCALE GENOMIC DNA]</scope>
</reference>
<accession>A0ABP0SKU8</accession>
<dbReference type="Proteomes" id="UP001642464">
    <property type="component" value="Unassembled WGS sequence"/>
</dbReference>
<dbReference type="Gene3D" id="1.25.40.10">
    <property type="entry name" value="Tetratricopeptide repeat domain"/>
    <property type="match status" value="1"/>
</dbReference>
<dbReference type="EMBL" id="CAXAMM010044084">
    <property type="protein sequence ID" value="CAK9112997.1"/>
    <property type="molecule type" value="Genomic_DNA"/>
</dbReference>
<sequence length="652" mass="73187">MFRLLPLSRKEERDPFQLVPIFGLPVRLADWAYPNNWSWLSPNLAEIFKRAEQGGLVWSSTCTWVGHADVFSRPQVSFFNLIRLEDDLEEHGYQIFTLPILALHCQLADAFPSPVKEAVACTAKLRLARMAAECRLRSAFSTLREEVVKELQSIPETFESFKEELESVRSKRAGRKGADDVDPAWMSVEGNTGPRKVASPWQIGDLYAYQVWAELSKECLLHAELWMACTLTKEAERHAKVHGDGRTLRDLALTKAKIAMEEGNHSEALRTLRTLSAADLRQCSEAAVLLANAYEAQKQPYPAQAIFNEALAAIDKAPGRSEKKAPKGPKLGSIGGSTFKAGGSEAEAAQFSSKHIAAQCCILTRQLHSELHRLWKSQVTSKEWLNDMHLAFDKHLQIGQQLLAASYFRRHISDTMDFLEIMCKLLESREVESNRDPQGAAALSYAGLEEFASRMELVISATQASRDAVLSLGIPVEGLEQDVALPVEVLVARLDLWEARVLALRRCIQANGKWHRKVQRERLRHGDLKNGPLFVVSSNEGGFFGGSLNSSEEGGFGMDEDQVERWLQLVEEQISEDQKMSNFARDMAEVEDSLAKVSNAVSVLELGVWDLEPHADRKPRIRVALERGLISSNLFVHVTTRVRHLWNECKRQ</sequence>
<proteinExistence type="predicted"/>
<gene>
    <name evidence="1" type="ORF">SCF082_LOCUS52337</name>
    <name evidence="2" type="ORF">SCF082_LOCUS52390</name>
</gene>
<organism evidence="2 3">
    <name type="scientific">Durusdinium trenchii</name>
    <dbReference type="NCBI Taxonomy" id="1381693"/>
    <lineage>
        <taxon>Eukaryota</taxon>
        <taxon>Sar</taxon>
        <taxon>Alveolata</taxon>
        <taxon>Dinophyceae</taxon>
        <taxon>Suessiales</taxon>
        <taxon>Symbiodiniaceae</taxon>
        <taxon>Durusdinium</taxon>
    </lineage>
</organism>
<name>A0ABP0SKU8_9DINO</name>
<dbReference type="InterPro" id="IPR011990">
    <property type="entry name" value="TPR-like_helical_dom_sf"/>
</dbReference>
<protein>
    <submittedName>
        <fullName evidence="2">Uncharacterized protein</fullName>
    </submittedName>
</protein>
<keyword evidence="3" id="KW-1185">Reference proteome</keyword>
<comment type="caution">
    <text evidence="2">The sequence shown here is derived from an EMBL/GenBank/DDBJ whole genome shotgun (WGS) entry which is preliminary data.</text>
</comment>